<dbReference type="SUPFAM" id="SSF75011">
    <property type="entry name" value="3-carboxy-cis,cis-mucoante lactonizing enzyme"/>
    <property type="match status" value="1"/>
</dbReference>
<keyword evidence="1" id="KW-1133">Transmembrane helix</keyword>
<reference evidence="2 3" key="1">
    <citation type="journal article" date="2020" name="Biotechnol. Biofuels">
        <title>New insights from the biogas microbiome by comprehensive genome-resolved metagenomics of nearly 1600 species originating from multiple anaerobic digesters.</title>
        <authorList>
            <person name="Campanaro S."/>
            <person name="Treu L."/>
            <person name="Rodriguez-R L.M."/>
            <person name="Kovalovszki A."/>
            <person name="Ziels R.M."/>
            <person name="Maus I."/>
            <person name="Zhu X."/>
            <person name="Kougias P.G."/>
            <person name="Basile A."/>
            <person name="Luo G."/>
            <person name="Schluter A."/>
            <person name="Konstantinidis K.T."/>
            <person name="Angelidaki I."/>
        </authorList>
    </citation>
    <scope>NUCLEOTIDE SEQUENCE [LARGE SCALE GENOMIC DNA]</scope>
    <source>
        <strain evidence="2">AS06rmzACSIP_65</strain>
    </source>
</reference>
<comment type="caution">
    <text evidence="2">The sequence shown here is derived from an EMBL/GenBank/DDBJ whole genome shotgun (WGS) entry which is preliminary data.</text>
</comment>
<feature type="transmembrane region" description="Helical" evidence="1">
    <location>
        <begin position="12"/>
        <end position="35"/>
    </location>
</feature>
<name>A0A847CZ41_9BACT</name>
<accession>A0A847CZ41</accession>
<dbReference type="AlphaFoldDB" id="A0A847CZ41"/>
<organism evidence="2 3">
    <name type="scientific">Candidatus Dojkabacteria bacterium</name>
    <dbReference type="NCBI Taxonomy" id="2099670"/>
    <lineage>
        <taxon>Bacteria</taxon>
        <taxon>Candidatus Dojkabacteria</taxon>
    </lineage>
</organism>
<protein>
    <recommendedName>
        <fullName evidence="4">Prepilin-type N-terminal cleavage/methylation domain-containing protein</fullName>
    </recommendedName>
</protein>
<keyword evidence="1" id="KW-0472">Membrane</keyword>
<proteinExistence type="predicted"/>
<dbReference type="Proteomes" id="UP000545876">
    <property type="component" value="Unassembled WGS sequence"/>
</dbReference>
<evidence type="ECO:0008006" key="4">
    <source>
        <dbReference type="Google" id="ProtNLM"/>
    </source>
</evidence>
<keyword evidence="1" id="KW-0812">Transmembrane</keyword>
<evidence type="ECO:0000256" key="1">
    <source>
        <dbReference type="SAM" id="Phobius"/>
    </source>
</evidence>
<gene>
    <name evidence="2" type="ORF">GX656_01070</name>
</gene>
<evidence type="ECO:0000313" key="3">
    <source>
        <dbReference type="Proteomes" id="UP000545876"/>
    </source>
</evidence>
<dbReference type="EMBL" id="JAAZBX010000002">
    <property type="protein sequence ID" value="NLD25218.1"/>
    <property type="molecule type" value="Genomic_DNA"/>
</dbReference>
<evidence type="ECO:0000313" key="2">
    <source>
        <dbReference type="EMBL" id="NLD25218.1"/>
    </source>
</evidence>
<sequence>MNKKKKKLEGFSLTEIVLSIGLFAVISSFLIFLMVDATRAYENIEKRTNAANLTRDIYSALKFVKSEEWFGISKETDGGERHIEFVDGTYSIAEGPGVQNSLNYFFTISYAYRNNLGEIVSEGGTLDPHTRTVDINIQWRDRLGKLYTLTPKLFLNDWNINSVVFTSKADFDLGTYTDTLAQETYGGELRLAPQRYFDWCRPSLSTYAFDLPGQGVAKTISTHGNTIYMGTGDNASGLSFVKATVTENSNGEPILTVNGNVDLGKTNDIQALPDGYALIGSDTNSKEVSIISTNISPYQEVGWYDLSGNVDGQHVAGYGNIGFVSYRNNVTLFDITVKTGSRSTLRSVSVGGGGALVTDLYVDENFMYVTVSGDTYNLKVYTYSPTITLVGKANLGSITPTALFISLDKNKAYVGTSTNAGHEFYVLDISNKYTEYPLVFSYELGTLAVSSITAVENRVMIGGEGGYGNPDYIVLDISTGTSATQCGQLSISTSINSMDLVILGEHLYTYVLTSDSTNELKVIEGGNGGGGDDGYGYLPSGQYLSKILDTTSETATFYTLTLDTEIPVGSELKIQLRASSSATMEGSTWVGPDNTPDTYYSTTGIYYLTAPLHGRYFQYKADFVSNTDTTSLLKELSISYEK</sequence>